<organism evidence="3">
    <name type="scientific">Perkinsus marinus (strain ATCC 50983 / TXsc)</name>
    <dbReference type="NCBI Taxonomy" id="423536"/>
    <lineage>
        <taxon>Eukaryota</taxon>
        <taxon>Sar</taxon>
        <taxon>Alveolata</taxon>
        <taxon>Perkinsozoa</taxon>
        <taxon>Perkinsea</taxon>
        <taxon>Perkinsida</taxon>
        <taxon>Perkinsidae</taxon>
        <taxon>Perkinsus</taxon>
    </lineage>
</organism>
<evidence type="ECO:0000256" key="1">
    <source>
        <dbReference type="SAM" id="MobiDB-lite"/>
    </source>
</evidence>
<proteinExistence type="predicted"/>
<feature type="compositionally biased region" description="Acidic residues" evidence="1">
    <location>
        <begin position="23"/>
        <end position="61"/>
    </location>
</feature>
<evidence type="ECO:0000313" key="2">
    <source>
        <dbReference type="EMBL" id="EER07932.1"/>
    </source>
</evidence>
<dbReference type="InParanoid" id="C5L5R1"/>
<keyword evidence="3" id="KW-1185">Reference proteome</keyword>
<name>C5L5R1_PERM5</name>
<feature type="compositionally biased region" description="Acidic residues" evidence="1">
    <location>
        <begin position="125"/>
        <end position="135"/>
    </location>
</feature>
<feature type="compositionally biased region" description="Basic and acidic residues" evidence="1">
    <location>
        <begin position="104"/>
        <end position="124"/>
    </location>
</feature>
<sequence length="135" mass="14952">MTTRSRTAAKSKPRPDTMTQASTEEEEILQGLEVDVDDDDDDYEDDAVVAEVVEDVGDDVQETSPQQEESGGEKSPVQEEEEEMVCSPEIVMEDNLQSGGEAEEPVKVAEEETDKGLEASREGLVELEEEEQQEE</sequence>
<dbReference type="RefSeq" id="XP_002776116.1">
    <property type="nucleotide sequence ID" value="XM_002776070.1"/>
</dbReference>
<dbReference type="Proteomes" id="UP000007800">
    <property type="component" value="Unassembled WGS sequence"/>
</dbReference>
<feature type="region of interest" description="Disordered" evidence="1">
    <location>
        <begin position="1"/>
        <end position="135"/>
    </location>
</feature>
<feature type="non-terminal residue" evidence="2">
    <location>
        <position position="135"/>
    </location>
</feature>
<accession>C5L5R1</accession>
<gene>
    <name evidence="2" type="ORF">Pmar_PMAR026325</name>
</gene>
<dbReference type="AlphaFoldDB" id="C5L5R1"/>
<dbReference type="GeneID" id="9064027"/>
<evidence type="ECO:0000313" key="3">
    <source>
        <dbReference type="Proteomes" id="UP000007800"/>
    </source>
</evidence>
<protein>
    <submittedName>
        <fullName evidence="2">Chromo domain protein cec-1, putative</fullName>
    </submittedName>
</protein>
<dbReference type="EMBL" id="GG679451">
    <property type="protein sequence ID" value="EER07932.1"/>
    <property type="molecule type" value="Genomic_DNA"/>
</dbReference>
<reference evidence="2 3" key="1">
    <citation type="submission" date="2008-07" db="EMBL/GenBank/DDBJ databases">
        <authorList>
            <person name="El-Sayed N."/>
            <person name="Caler E."/>
            <person name="Inman J."/>
            <person name="Amedeo P."/>
            <person name="Hass B."/>
            <person name="Wortman J."/>
        </authorList>
    </citation>
    <scope>NUCLEOTIDE SEQUENCE [LARGE SCALE GENOMIC DNA]</scope>
    <source>
        <strain evidence="3">ATCC 50983 / TXsc</strain>
    </source>
</reference>